<dbReference type="EMBL" id="GL983249">
    <property type="protein sequence ID" value="EGR33965.1"/>
    <property type="molecule type" value="Genomic_DNA"/>
</dbReference>
<protein>
    <recommendedName>
        <fullName evidence="6">Ras family protein</fullName>
    </recommendedName>
</protein>
<dbReference type="SMART" id="SM00173">
    <property type="entry name" value="RAS"/>
    <property type="match status" value="1"/>
</dbReference>
<dbReference type="InterPro" id="IPR050227">
    <property type="entry name" value="Rab"/>
</dbReference>
<gene>
    <name evidence="4" type="ORF">IMG5_029320</name>
</gene>
<proteinExistence type="predicted"/>
<dbReference type="Proteomes" id="UP000008983">
    <property type="component" value="Unassembled WGS sequence"/>
</dbReference>
<evidence type="ECO:0000256" key="2">
    <source>
        <dbReference type="ARBA" id="ARBA00023134"/>
    </source>
</evidence>
<dbReference type="GO" id="GO:0005525">
    <property type="term" value="F:GTP binding"/>
    <property type="evidence" value="ECO:0007669"/>
    <property type="project" value="UniProtKB-KW"/>
</dbReference>
<dbReference type="PROSITE" id="PS51419">
    <property type="entry name" value="RAB"/>
    <property type="match status" value="1"/>
</dbReference>
<dbReference type="GO" id="GO:0003924">
    <property type="term" value="F:GTPase activity"/>
    <property type="evidence" value="ECO:0007669"/>
    <property type="project" value="InterPro"/>
</dbReference>
<dbReference type="NCBIfam" id="TIGR00231">
    <property type="entry name" value="small_GTP"/>
    <property type="match status" value="1"/>
</dbReference>
<dbReference type="PROSITE" id="PS51420">
    <property type="entry name" value="RHO"/>
    <property type="match status" value="1"/>
</dbReference>
<evidence type="ECO:0000313" key="4">
    <source>
        <dbReference type="EMBL" id="EGR33965.1"/>
    </source>
</evidence>
<dbReference type="OrthoDB" id="10320056at2759"/>
<dbReference type="SUPFAM" id="SSF52540">
    <property type="entry name" value="P-loop containing nucleoside triphosphate hydrolases"/>
    <property type="match status" value="1"/>
</dbReference>
<dbReference type="eggNOG" id="KOG0087">
    <property type="taxonomic scope" value="Eukaryota"/>
</dbReference>
<dbReference type="OMA" id="QAPPEHG"/>
<keyword evidence="5" id="KW-1185">Reference proteome</keyword>
<dbReference type="RefSeq" id="XP_004039269.1">
    <property type="nucleotide sequence ID" value="XM_004039221.1"/>
</dbReference>
<name>G0QLE1_ICHMU</name>
<organism evidence="4 5">
    <name type="scientific">Ichthyophthirius multifiliis</name>
    <name type="common">White spot disease agent</name>
    <name type="synonym">Ich</name>
    <dbReference type="NCBI Taxonomy" id="5932"/>
    <lineage>
        <taxon>Eukaryota</taxon>
        <taxon>Sar</taxon>
        <taxon>Alveolata</taxon>
        <taxon>Ciliophora</taxon>
        <taxon>Intramacronucleata</taxon>
        <taxon>Oligohymenophorea</taxon>
        <taxon>Hymenostomatida</taxon>
        <taxon>Ophryoglenina</taxon>
        <taxon>Ichthyophthirius</taxon>
    </lineage>
</organism>
<dbReference type="Gene3D" id="3.40.50.300">
    <property type="entry name" value="P-loop containing nucleotide triphosphate hydrolases"/>
    <property type="match status" value="1"/>
</dbReference>
<dbReference type="PROSITE" id="PS51421">
    <property type="entry name" value="RAS"/>
    <property type="match status" value="1"/>
</dbReference>
<keyword evidence="1" id="KW-0547">Nucleotide-binding</keyword>
<accession>G0QLE1</accession>
<sequence>MNDQLLNQTLQSTDIEELEYPFQIVLIGDSGVGKTSFLIRFSEDQFFKNVNTSVGIDFRYRSLIIDNKQIKLKIWDTAGQENYRAISKRYFQKADAVVLMFDITNNESFGNLSYWLEELNQNCKDTNIPKILVAHKGDLNSKRTVHFEEIDDFVIENNMEFIEASAKENNNVIETFAKLGEILIRIYENGELNFNKYNREMLITKQNKLKSQRQQLQQCKCCINS</sequence>
<dbReference type="InterPro" id="IPR005225">
    <property type="entry name" value="Small_GTP-bd"/>
</dbReference>
<dbReference type="SMART" id="SM00174">
    <property type="entry name" value="RHO"/>
    <property type="match status" value="1"/>
</dbReference>
<dbReference type="AlphaFoldDB" id="G0QLE1"/>
<keyword evidence="2" id="KW-0342">GTP-binding</keyword>
<dbReference type="InParanoid" id="G0QLE1"/>
<dbReference type="InterPro" id="IPR027417">
    <property type="entry name" value="P-loop_NTPase"/>
</dbReference>
<evidence type="ECO:0000256" key="1">
    <source>
        <dbReference type="ARBA" id="ARBA00022741"/>
    </source>
</evidence>
<dbReference type="SMART" id="SM00176">
    <property type="entry name" value="RAN"/>
    <property type="match status" value="1"/>
</dbReference>
<dbReference type="PRINTS" id="PR00449">
    <property type="entry name" value="RASTRNSFRMNG"/>
</dbReference>
<dbReference type="FunFam" id="3.40.50.300:FF:001129">
    <property type="entry name" value="ras-related protein Rab-44 isoform X2"/>
    <property type="match status" value="1"/>
</dbReference>
<dbReference type="GeneID" id="14910153"/>
<reference evidence="4 5" key="1">
    <citation type="submission" date="2011-07" db="EMBL/GenBank/DDBJ databases">
        <authorList>
            <person name="Coyne R."/>
            <person name="Brami D."/>
            <person name="Johnson J."/>
            <person name="Hostetler J."/>
            <person name="Hannick L."/>
            <person name="Clark T."/>
            <person name="Cassidy-Hanley D."/>
            <person name="Inman J."/>
        </authorList>
    </citation>
    <scope>NUCLEOTIDE SEQUENCE [LARGE SCALE GENOMIC DNA]</scope>
    <source>
        <strain evidence="4 5">G5</strain>
    </source>
</reference>
<evidence type="ECO:0000313" key="5">
    <source>
        <dbReference type="Proteomes" id="UP000008983"/>
    </source>
</evidence>
<dbReference type="CDD" id="cd00154">
    <property type="entry name" value="Rab"/>
    <property type="match status" value="1"/>
</dbReference>
<dbReference type="PANTHER" id="PTHR47977">
    <property type="entry name" value="RAS-RELATED PROTEIN RAB"/>
    <property type="match status" value="1"/>
</dbReference>
<dbReference type="SMART" id="SM00175">
    <property type="entry name" value="RAB"/>
    <property type="match status" value="1"/>
</dbReference>
<dbReference type="STRING" id="857967.G0QLE1"/>
<evidence type="ECO:0000256" key="3">
    <source>
        <dbReference type="ARBA" id="ARBA00023288"/>
    </source>
</evidence>
<keyword evidence="3" id="KW-0449">Lipoprotein</keyword>
<dbReference type="InterPro" id="IPR001806">
    <property type="entry name" value="Small_GTPase"/>
</dbReference>
<dbReference type="Pfam" id="PF00071">
    <property type="entry name" value="Ras"/>
    <property type="match status" value="1"/>
</dbReference>
<evidence type="ECO:0008006" key="6">
    <source>
        <dbReference type="Google" id="ProtNLM"/>
    </source>
</evidence>